<dbReference type="Proteomes" id="UP000827284">
    <property type="component" value="Unassembled WGS sequence"/>
</dbReference>
<evidence type="ECO:0000256" key="2">
    <source>
        <dbReference type="ARBA" id="ARBA00022692"/>
    </source>
</evidence>
<organism evidence="8 9">
    <name type="scientific">Entomortierella parvispora</name>
    <dbReference type="NCBI Taxonomy" id="205924"/>
    <lineage>
        <taxon>Eukaryota</taxon>
        <taxon>Fungi</taxon>
        <taxon>Fungi incertae sedis</taxon>
        <taxon>Mucoromycota</taxon>
        <taxon>Mortierellomycotina</taxon>
        <taxon>Mortierellomycetes</taxon>
        <taxon>Mortierellales</taxon>
        <taxon>Mortierellaceae</taxon>
        <taxon>Entomortierella</taxon>
    </lineage>
</organism>
<keyword evidence="4 6" id="KW-0472">Membrane</keyword>
<evidence type="ECO:0008006" key="10">
    <source>
        <dbReference type="Google" id="ProtNLM"/>
    </source>
</evidence>
<keyword evidence="3 6" id="KW-1133">Transmembrane helix</keyword>
<comment type="subcellular location">
    <subcellularLocation>
        <location evidence="1">Membrane</location>
        <topology evidence="1">Single-pass membrane protein</topology>
    </subcellularLocation>
</comment>
<reference evidence="8" key="1">
    <citation type="submission" date="2021-11" db="EMBL/GenBank/DDBJ databases">
        <authorList>
            <person name="Herlambang A."/>
            <person name="Guo Y."/>
            <person name="Takashima Y."/>
            <person name="Nishizawa T."/>
        </authorList>
    </citation>
    <scope>NUCLEOTIDE SEQUENCE</scope>
    <source>
        <strain evidence="8">E1425</strain>
    </source>
</reference>
<accession>A0A9P3H5T9</accession>
<keyword evidence="2 6" id="KW-0812">Transmembrane</keyword>
<evidence type="ECO:0000313" key="9">
    <source>
        <dbReference type="Proteomes" id="UP000827284"/>
    </source>
</evidence>
<evidence type="ECO:0000313" key="8">
    <source>
        <dbReference type="EMBL" id="GJJ70636.1"/>
    </source>
</evidence>
<evidence type="ECO:0000256" key="5">
    <source>
        <dbReference type="SAM" id="MobiDB-lite"/>
    </source>
</evidence>
<feature type="compositionally biased region" description="Polar residues" evidence="5">
    <location>
        <begin position="471"/>
        <end position="495"/>
    </location>
</feature>
<dbReference type="GO" id="GO:0016020">
    <property type="term" value="C:membrane"/>
    <property type="evidence" value="ECO:0007669"/>
    <property type="project" value="UniProtKB-SubCell"/>
</dbReference>
<proteinExistence type="predicted"/>
<evidence type="ECO:0000256" key="6">
    <source>
        <dbReference type="SAM" id="Phobius"/>
    </source>
</evidence>
<feature type="region of interest" description="Disordered" evidence="5">
    <location>
        <begin position="409"/>
        <end position="513"/>
    </location>
</feature>
<feature type="compositionally biased region" description="Pro residues" evidence="5">
    <location>
        <begin position="97"/>
        <end position="111"/>
    </location>
</feature>
<keyword evidence="7" id="KW-0732">Signal</keyword>
<feature type="chain" id="PRO_5040354966" description="Mid2 domain-containing protein" evidence="7">
    <location>
        <begin position="29"/>
        <end position="513"/>
    </location>
</feature>
<evidence type="ECO:0000256" key="3">
    <source>
        <dbReference type="ARBA" id="ARBA00022989"/>
    </source>
</evidence>
<feature type="transmembrane region" description="Helical" evidence="6">
    <location>
        <begin position="225"/>
        <end position="250"/>
    </location>
</feature>
<dbReference type="EMBL" id="BQFW01000004">
    <property type="protein sequence ID" value="GJJ70636.1"/>
    <property type="molecule type" value="Genomic_DNA"/>
</dbReference>
<dbReference type="OrthoDB" id="2446441at2759"/>
<feature type="compositionally biased region" description="Low complexity" evidence="5">
    <location>
        <begin position="127"/>
        <end position="170"/>
    </location>
</feature>
<dbReference type="AlphaFoldDB" id="A0A9P3H5T9"/>
<gene>
    <name evidence="8" type="ORF">EMPS_02985</name>
</gene>
<reference evidence="8" key="2">
    <citation type="journal article" date="2022" name="Microbiol. Resour. Announc.">
        <title>Whole-Genome Sequence of Entomortierella parvispora E1425, a Mucoromycotan Fungus Associated with Burkholderiaceae-Related Endosymbiotic Bacteria.</title>
        <authorList>
            <person name="Herlambang A."/>
            <person name="Guo Y."/>
            <person name="Takashima Y."/>
            <person name="Narisawa K."/>
            <person name="Ohta H."/>
            <person name="Nishizawa T."/>
        </authorList>
    </citation>
    <scope>NUCLEOTIDE SEQUENCE</scope>
    <source>
        <strain evidence="8">E1425</strain>
    </source>
</reference>
<sequence length="513" mass="54368">MPAFPASTPRVRFIPLLATVLLLTVALASPVRPIGPVHNAISRDIQQPRPETYENLQEPLLHDKRNYHPSLQLVKRAPPNPLSPGVVVAGLSDGPTPLLPPPSSTENPPPQSTAEPPATTDNPPPQTTVEPPSTTTTKPPALTTTEPTRPPVVTTTQPEPTETTTSSPEESPTPDPGRSTHTLSPRPPASNIPGSTVTDHPSGSISNPTSSPTHGTAPSSSGPPVLPIVLGTVLGLGALIGAGVFFFFRFRKHRRFDSKRPLSFLALSMDDSSMMTSNQESASARAGAGMDGDIYDVNRPITSQPSLRYTPPVMSGLFGGGNSDRYSYQSASEHSGATGAQFAQWSQDDENAALVGLRDQVDPDFADETPNSGMPRPVSDQSFVASSMVPMTALNSQRHLEHARYNRPTAIDQDEVLVPRQPQGIPSSDPLEPEENTLAVEMTLPATSGDPSRLAASPSIEHASPVVSRPGSLSRSRPVSVHSIRNQSSLRSNRSVAAAGARAPSPSDELQFL</sequence>
<dbReference type="PANTHER" id="PTHR15549:SF26">
    <property type="entry name" value="AXIAL BUDDING PATTERN PROTEIN 2-RELATED"/>
    <property type="match status" value="1"/>
</dbReference>
<protein>
    <recommendedName>
        <fullName evidence="10">Mid2 domain-containing protein</fullName>
    </recommendedName>
</protein>
<feature type="compositionally biased region" description="Polar residues" evidence="5">
    <location>
        <begin position="192"/>
        <end position="221"/>
    </location>
</feature>
<dbReference type="PANTHER" id="PTHR15549">
    <property type="entry name" value="PAIRED IMMUNOGLOBULIN-LIKE TYPE 2 RECEPTOR"/>
    <property type="match status" value="1"/>
</dbReference>
<evidence type="ECO:0000256" key="7">
    <source>
        <dbReference type="SAM" id="SignalP"/>
    </source>
</evidence>
<comment type="caution">
    <text evidence="8">The sequence shown here is derived from an EMBL/GenBank/DDBJ whole genome shotgun (WGS) entry which is preliminary data.</text>
</comment>
<dbReference type="GO" id="GO:0071944">
    <property type="term" value="C:cell periphery"/>
    <property type="evidence" value="ECO:0007669"/>
    <property type="project" value="UniProtKB-ARBA"/>
</dbReference>
<name>A0A9P3H5T9_9FUNG</name>
<dbReference type="InterPro" id="IPR051694">
    <property type="entry name" value="Immunoregulatory_rcpt-like"/>
</dbReference>
<evidence type="ECO:0000256" key="1">
    <source>
        <dbReference type="ARBA" id="ARBA00004167"/>
    </source>
</evidence>
<evidence type="ECO:0000256" key="4">
    <source>
        <dbReference type="ARBA" id="ARBA00023136"/>
    </source>
</evidence>
<feature type="region of interest" description="Disordered" evidence="5">
    <location>
        <begin position="74"/>
        <end position="221"/>
    </location>
</feature>
<keyword evidence="9" id="KW-1185">Reference proteome</keyword>
<feature type="signal peptide" evidence="7">
    <location>
        <begin position="1"/>
        <end position="28"/>
    </location>
</feature>